<name>A0A3B1AES2_9ZZZZ</name>
<gene>
    <name evidence="1" type="ORF">MNBD_GAMMA21-2112</name>
</gene>
<accession>A0A3B1AES2</accession>
<organism evidence="1">
    <name type="scientific">hydrothermal vent metagenome</name>
    <dbReference type="NCBI Taxonomy" id="652676"/>
    <lineage>
        <taxon>unclassified sequences</taxon>
        <taxon>metagenomes</taxon>
        <taxon>ecological metagenomes</taxon>
    </lineage>
</organism>
<sequence>MAADASNLNVPTYSISELLKRLDNLVGLVKSGFDLRVPEVTLGTHQGPLFTGYVTSFDSGSITLVQEINRQHNPSVVVLGARDIVSIVFEYNECVNELLDPAQPLPYTVDMGPLDFKRLIQKISNEISSKLSSEIQLENTLDAKAETIPHLCNSLNLIKQSILRITSDDLGKQAFKENVSKIQLREAAVVSFELQEKTLLFNILPTGQNLSLSTADASEQISLLL</sequence>
<reference evidence="1" key="1">
    <citation type="submission" date="2018-06" db="EMBL/GenBank/DDBJ databases">
        <authorList>
            <person name="Zhirakovskaya E."/>
        </authorList>
    </citation>
    <scope>NUCLEOTIDE SEQUENCE</scope>
</reference>
<dbReference type="EMBL" id="UOFR01000009">
    <property type="protein sequence ID" value="VAW91116.1"/>
    <property type="molecule type" value="Genomic_DNA"/>
</dbReference>
<protein>
    <submittedName>
        <fullName evidence="1">Uncharacterized protein</fullName>
    </submittedName>
</protein>
<proteinExistence type="predicted"/>
<evidence type="ECO:0000313" key="1">
    <source>
        <dbReference type="EMBL" id="VAW91116.1"/>
    </source>
</evidence>
<dbReference type="AlphaFoldDB" id="A0A3B1AES2"/>